<dbReference type="PANTHER" id="PTHR31345">
    <property type="entry name" value="CENTROMERE PROTEIN Q"/>
    <property type="match status" value="1"/>
</dbReference>
<evidence type="ECO:0000256" key="2">
    <source>
        <dbReference type="ARBA" id="ARBA00004584"/>
    </source>
</evidence>
<keyword evidence="6" id="KW-0539">Nucleus</keyword>
<dbReference type="PANTHER" id="PTHR31345:SF3">
    <property type="entry name" value="CENTROMERE PROTEIN Q"/>
    <property type="match status" value="1"/>
</dbReference>
<comment type="caution">
    <text evidence="9">The sequence shown here is derived from an EMBL/GenBank/DDBJ whole genome shotgun (WGS) entry which is preliminary data.</text>
</comment>
<sequence length="136" mass="16059">MNAAELSVLSSKRIVDFENVHAELACLKKRLLQHYKKVKFPSFQLEKLKNVRKNLAEEKHTLEQNQEMLEYLNSEVEKAVEKSYAIEESTKALEERLESLKNSKQQRMLKAWVMSQILTPCSFRKLLLWLLHSKKK</sequence>
<keyword evidence="10" id="KW-1185">Reference proteome</keyword>
<feature type="coiled-coil region" evidence="8">
    <location>
        <begin position="45"/>
        <end position="82"/>
    </location>
</feature>
<organism evidence="9 10">
    <name type="scientific">Staurois parvus</name>
    <dbReference type="NCBI Taxonomy" id="386267"/>
    <lineage>
        <taxon>Eukaryota</taxon>
        <taxon>Metazoa</taxon>
        <taxon>Chordata</taxon>
        <taxon>Craniata</taxon>
        <taxon>Vertebrata</taxon>
        <taxon>Euteleostomi</taxon>
        <taxon>Amphibia</taxon>
        <taxon>Batrachia</taxon>
        <taxon>Anura</taxon>
        <taxon>Neobatrachia</taxon>
        <taxon>Ranoidea</taxon>
        <taxon>Ranidae</taxon>
        <taxon>Staurois</taxon>
    </lineage>
</organism>
<comment type="subcellular location">
    <subcellularLocation>
        <location evidence="2">Chromosome</location>
        <location evidence="2">Centromere</location>
    </subcellularLocation>
    <subcellularLocation>
        <location evidence="1">Nucleus</location>
    </subcellularLocation>
</comment>
<evidence type="ECO:0000256" key="7">
    <source>
        <dbReference type="ARBA" id="ARBA00023328"/>
    </source>
</evidence>
<evidence type="ECO:0000313" key="10">
    <source>
        <dbReference type="Proteomes" id="UP001162483"/>
    </source>
</evidence>
<evidence type="ECO:0000256" key="5">
    <source>
        <dbReference type="ARBA" id="ARBA00022454"/>
    </source>
</evidence>
<accession>A0ABN9CIH1</accession>
<evidence type="ECO:0000256" key="1">
    <source>
        <dbReference type="ARBA" id="ARBA00004123"/>
    </source>
</evidence>
<evidence type="ECO:0000256" key="6">
    <source>
        <dbReference type="ARBA" id="ARBA00023242"/>
    </source>
</evidence>
<evidence type="ECO:0000256" key="8">
    <source>
        <dbReference type="SAM" id="Coils"/>
    </source>
</evidence>
<evidence type="ECO:0000256" key="3">
    <source>
        <dbReference type="ARBA" id="ARBA00008191"/>
    </source>
</evidence>
<proteinExistence type="inferred from homology"/>
<evidence type="ECO:0000256" key="4">
    <source>
        <dbReference type="ARBA" id="ARBA00016397"/>
    </source>
</evidence>
<keyword evidence="5" id="KW-0158">Chromosome</keyword>
<dbReference type="Proteomes" id="UP001162483">
    <property type="component" value="Unassembled WGS sequence"/>
</dbReference>
<reference evidence="9" key="1">
    <citation type="submission" date="2023-05" db="EMBL/GenBank/DDBJ databases">
        <authorList>
            <person name="Stuckert A."/>
        </authorList>
    </citation>
    <scope>NUCLEOTIDE SEQUENCE</scope>
</reference>
<keyword evidence="7" id="KW-0137">Centromere</keyword>
<protein>
    <recommendedName>
        <fullName evidence="4">Centromere protein Q</fullName>
    </recommendedName>
</protein>
<dbReference type="EMBL" id="CATNWA010010448">
    <property type="protein sequence ID" value="CAI9559929.1"/>
    <property type="molecule type" value="Genomic_DNA"/>
</dbReference>
<evidence type="ECO:0000313" key="9">
    <source>
        <dbReference type="EMBL" id="CAI9559929.1"/>
    </source>
</evidence>
<name>A0ABN9CIH1_9NEOB</name>
<comment type="similarity">
    <text evidence="3">Belongs to the CENP-Q/OKP1 family.</text>
</comment>
<gene>
    <name evidence="9" type="ORF">SPARVUS_LOCUS5159935</name>
</gene>
<dbReference type="InterPro" id="IPR025212">
    <property type="entry name" value="CAD_CENP-Q"/>
</dbReference>
<keyword evidence="8" id="KW-0175">Coiled coil</keyword>